<dbReference type="InterPro" id="IPR036661">
    <property type="entry name" value="Luciferase-like_sf"/>
</dbReference>
<dbReference type="InterPro" id="IPR019952">
    <property type="entry name" value="F420_OxRdatse_Rv1855c_pred"/>
</dbReference>
<dbReference type="InterPro" id="IPR050172">
    <property type="entry name" value="SsuD_RutA_monooxygenase"/>
</dbReference>
<keyword evidence="4" id="KW-0503">Monooxygenase</keyword>
<dbReference type="Gene3D" id="3.20.20.30">
    <property type="entry name" value="Luciferase-like domain"/>
    <property type="match status" value="1"/>
</dbReference>
<evidence type="ECO:0000256" key="3">
    <source>
        <dbReference type="ARBA" id="ARBA00023002"/>
    </source>
</evidence>
<evidence type="ECO:0000256" key="1">
    <source>
        <dbReference type="ARBA" id="ARBA00022630"/>
    </source>
</evidence>
<dbReference type="PANTHER" id="PTHR42847:SF8">
    <property type="entry name" value="CONSERVED PROTEIN"/>
    <property type="match status" value="1"/>
</dbReference>
<keyword evidence="1" id="KW-0285">Flavoprotein</keyword>
<organism evidence="6 7">
    <name type="scientific">Ktedonobacter robiniae</name>
    <dbReference type="NCBI Taxonomy" id="2778365"/>
    <lineage>
        <taxon>Bacteria</taxon>
        <taxon>Bacillati</taxon>
        <taxon>Chloroflexota</taxon>
        <taxon>Ktedonobacteria</taxon>
        <taxon>Ktedonobacterales</taxon>
        <taxon>Ktedonobacteraceae</taxon>
        <taxon>Ktedonobacter</taxon>
    </lineage>
</organism>
<protein>
    <submittedName>
        <fullName evidence="6">LLM class F420-dependent oxidoreductase</fullName>
    </submittedName>
</protein>
<sequence length="337" mass="37568">MTLQFGVLVPQGWTLDLAHIDDPVEAYETMTRVAQTAEEVGFVSAWLVDHFHTIPFPSQEVTFECWMSTAALARDTRTIRIGQMVTCNGYRHPALLAKMASTVDVLSHGRLTFGIGAGWYEHEYRAYGYEYSDAPERLRSLREAVQVILAMWTQEEAVFEGKYYQVHQAINQPKGVKPPHIPLLIGGGGEQVTLKLVAQYADACNVGGDPPTVKQKLAVLKQHCERVGRDYEKIYRTSSTVCLLADSDEQALEQLPADRKARLGNAVQTALIGSPETIRERLAAYEAAGVQELVLRFVDGTDLEVLRRFAREFIAERSGCSGNEAKDKATDVHRRIS</sequence>
<gene>
    <name evidence="6" type="ORF">KSB_47800</name>
</gene>
<keyword evidence="7" id="KW-1185">Reference proteome</keyword>
<comment type="caution">
    <text evidence="6">The sequence shown here is derived from an EMBL/GenBank/DDBJ whole genome shotgun (WGS) entry which is preliminary data.</text>
</comment>
<reference evidence="6 7" key="1">
    <citation type="journal article" date="2021" name="Int. J. Syst. Evol. Microbiol.">
        <title>Reticulibacter mediterranei gen. nov., sp. nov., within the new family Reticulibacteraceae fam. nov., and Ktedonospora formicarum gen. nov., sp. nov., Ktedonobacter robiniae sp. nov., Dictyobacter formicarum sp. nov. and Dictyobacter arantiisoli sp. nov., belonging to the class Ktedonobacteria.</title>
        <authorList>
            <person name="Yabe S."/>
            <person name="Zheng Y."/>
            <person name="Wang C.M."/>
            <person name="Sakai Y."/>
            <person name="Abe K."/>
            <person name="Yokota A."/>
            <person name="Donadio S."/>
            <person name="Cavaletti L."/>
            <person name="Monciardini P."/>
        </authorList>
    </citation>
    <scope>NUCLEOTIDE SEQUENCE [LARGE SCALE GENOMIC DNA]</scope>
    <source>
        <strain evidence="6 7">SOSP1-30</strain>
    </source>
</reference>
<dbReference type="SUPFAM" id="SSF51679">
    <property type="entry name" value="Bacterial luciferase-like"/>
    <property type="match status" value="1"/>
</dbReference>
<evidence type="ECO:0000256" key="2">
    <source>
        <dbReference type="ARBA" id="ARBA00022643"/>
    </source>
</evidence>
<feature type="domain" description="Luciferase-like" evidence="5">
    <location>
        <begin position="22"/>
        <end position="291"/>
    </location>
</feature>
<dbReference type="NCBIfam" id="TIGR03560">
    <property type="entry name" value="F420_Rv1855c"/>
    <property type="match status" value="1"/>
</dbReference>
<keyword evidence="2" id="KW-0288">FMN</keyword>
<evidence type="ECO:0000313" key="6">
    <source>
        <dbReference type="EMBL" id="GHO56305.1"/>
    </source>
</evidence>
<dbReference type="Proteomes" id="UP000654345">
    <property type="component" value="Unassembled WGS sequence"/>
</dbReference>
<dbReference type="RefSeq" id="WP_201372834.1">
    <property type="nucleotide sequence ID" value="NZ_BNJG01000002.1"/>
</dbReference>
<dbReference type="PANTHER" id="PTHR42847">
    <property type="entry name" value="ALKANESULFONATE MONOOXYGENASE"/>
    <property type="match status" value="1"/>
</dbReference>
<dbReference type="Pfam" id="PF00296">
    <property type="entry name" value="Bac_luciferase"/>
    <property type="match status" value="1"/>
</dbReference>
<evidence type="ECO:0000259" key="5">
    <source>
        <dbReference type="Pfam" id="PF00296"/>
    </source>
</evidence>
<accession>A0ABQ3UVF0</accession>
<dbReference type="InterPro" id="IPR011251">
    <property type="entry name" value="Luciferase-like_dom"/>
</dbReference>
<name>A0ABQ3UVF0_9CHLR</name>
<evidence type="ECO:0000256" key="4">
    <source>
        <dbReference type="ARBA" id="ARBA00023033"/>
    </source>
</evidence>
<dbReference type="EMBL" id="BNJG01000002">
    <property type="protein sequence ID" value="GHO56305.1"/>
    <property type="molecule type" value="Genomic_DNA"/>
</dbReference>
<keyword evidence="3" id="KW-0560">Oxidoreductase</keyword>
<evidence type="ECO:0000313" key="7">
    <source>
        <dbReference type="Proteomes" id="UP000654345"/>
    </source>
</evidence>
<proteinExistence type="predicted"/>